<dbReference type="PANTHER" id="PTHR46118">
    <property type="entry name" value="PROTEIN ABHD11"/>
    <property type="match status" value="1"/>
</dbReference>
<dbReference type="PRINTS" id="PR00111">
    <property type="entry name" value="ABHYDROLASE"/>
</dbReference>
<feature type="domain" description="AB hydrolase-1" evidence="2">
    <location>
        <begin position="17"/>
        <end position="246"/>
    </location>
</feature>
<dbReference type="GO" id="GO:0016787">
    <property type="term" value="F:hydrolase activity"/>
    <property type="evidence" value="ECO:0007669"/>
    <property type="project" value="UniProtKB-KW"/>
</dbReference>
<protein>
    <submittedName>
        <fullName evidence="3">Alpha/beta fold hydrolase</fullName>
    </submittedName>
</protein>
<dbReference type="InterPro" id="IPR029058">
    <property type="entry name" value="AB_hydrolase_fold"/>
</dbReference>
<keyword evidence="4" id="KW-1185">Reference proteome</keyword>
<accession>A0ABT2VMB3</accession>
<dbReference type="Pfam" id="PF00561">
    <property type="entry name" value="Abhydrolase_1"/>
    <property type="match status" value="1"/>
</dbReference>
<proteinExistence type="predicted"/>
<organism evidence="3 4">
    <name type="scientific">Alteromonas salexigens</name>
    <dbReference type="NCBI Taxonomy" id="2982530"/>
    <lineage>
        <taxon>Bacteria</taxon>
        <taxon>Pseudomonadati</taxon>
        <taxon>Pseudomonadota</taxon>
        <taxon>Gammaproteobacteria</taxon>
        <taxon>Alteromonadales</taxon>
        <taxon>Alteromonadaceae</taxon>
        <taxon>Alteromonas/Salinimonas group</taxon>
        <taxon>Alteromonas</taxon>
    </lineage>
</organism>
<dbReference type="InterPro" id="IPR000073">
    <property type="entry name" value="AB_hydrolase_1"/>
</dbReference>
<dbReference type="PANTHER" id="PTHR46118:SF4">
    <property type="entry name" value="PROTEIN ABHD11"/>
    <property type="match status" value="1"/>
</dbReference>
<comment type="caution">
    <text evidence="3">The sequence shown here is derived from an EMBL/GenBank/DDBJ whole genome shotgun (WGS) entry which is preliminary data.</text>
</comment>
<keyword evidence="1 3" id="KW-0378">Hydrolase</keyword>
<dbReference type="Proteomes" id="UP001209257">
    <property type="component" value="Unassembled WGS sequence"/>
</dbReference>
<evidence type="ECO:0000313" key="4">
    <source>
        <dbReference type="Proteomes" id="UP001209257"/>
    </source>
</evidence>
<dbReference type="Gene3D" id="3.40.50.1820">
    <property type="entry name" value="alpha/beta hydrolase"/>
    <property type="match status" value="1"/>
</dbReference>
<name>A0ABT2VMB3_9ALTE</name>
<dbReference type="RefSeq" id="WP_262992695.1">
    <property type="nucleotide sequence ID" value="NZ_JAOTJC010000006.1"/>
</dbReference>
<reference evidence="4" key="1">
    <citation type="submission" date="2023-07" db="EMBL/GenBank/DDBJ databases">
        <title>Study on multiphase classification of strain Alteromonas salexigens isolated from the Yellow Sea.</title>
        <authorList>
            <person name="Sun L."/>
        </authorList>
    </citation>
    <scope>NUCLEOTIDE SEQUENCE [LARGE SCALE GENOMIC DNA]</scope>
    <source>
        <strain evidence="4">ASW11-19</strain>
    </source>
</reference>
<gene>
    <name evidence="3" type="ORF">OCL06_05265</name>
</gene>
<evidence type="ECO:0000313" key="3">
    <source>
        <dbReference type="EMBL" id="MCU7554003.1"/>
    </source>
</evidence>
<sequence>MPDALHYSDTEGDKKRPVLLLIHGLFGDLNNLAVIRRHFEKDFRVISVDLPDHGQSPRLNTFTLDAAVACLHATVSQLSLSRFILLGHSLGGKVALRFALHHPELVHQVMAADIAPVSYPHRHQSIIAGLESVSLASIQSRQQADEQLAKHIAEAGVRQFLLKSLYQNEAGQWQWRFNLSGLKASYSHISDWPAMDAQYQGPVLFIKGGDSEYILPEHRSAIASYFPAAKAHVINGAGHWLHAEKPQLFNAIVEKQLAKCK</sequence>
<dbReference type="EMBL" id="JAOTJC010000006">
    <property type="protein sequence ID" value="MCU7554003.1"/>
    <property type="molecule type" value="Genomic_DNA"/>
</dbReference>
<evidence type="ECO:0000256" key="1">
    <source>
        <dbReference type="ARBA" id="ARBA00022801"/>
    </source>
</evidence>
<dbReference type="SUPFAM" id="SSF53474">
    <property type="entry name" value="alpha/beta-Hydrolases"/>
    <property type="match status" value="1"/>
</dbReference>
<evidence type="ECO:0000259" key="2">
    <source>
        <dbReference type="Pfam" id="PF00561"/>
    </source>
</evidence>